<accession>A0AAE9A546</accession>
<dbReference type="PANTHER" id="PTHR46073">
    <property type="entry name" value="CHITINASE"/>
    <property type="match status" value="1"/>
</dbReference>
<dbReference type="SUPFAM" id="SSF51445">
    <property type="entry name" value="(Trans)glycosidases"/>
    <property type="match status" value="1"/>
</dbReference>
<dbReference type="Proteomes" id="UP000827892">
    <property type="component" value="Chromosome V"/>
</dbReference>
<dbReference type="GO" id="GO:0005975">
    <property type="term" value="P:carbohydrate metabolic process"/>
    <property type="evidence" value="ECO:0007669"/>
    <property type="project" value="InterPro"/>
</dbReference>
<gene>
    <name evidence="2" type="ORF">L3Y34_009315</name>
</gene>
<dbReference type="PANTHER" id="PTHR46073:SF1">
    <property type="entry name" value="GH18 DOMAIN-CONTAINING PROTEIN-RELATED"/>
    <property type="match status" value="1"/>
</dbReference>
<dbReference type="InterPro" id="IPR001223">
    <property type="entry name" value="Glyco_hydro18_cat"/>
</dbReference>
<reference evidence="2 3" key="1">
    <citation type="submission" date="2022-02" db="EMBL/GenBank/DDBJ databases">
        <title>Chromosome-level reference genomes for two strains of Caenorhabditis briggsae: an improved platform for comparative genomics.</title>
        <authorList>
            <person name="Stevens L."/>
            <person name="Andersen E.C."/>
        </authorList>
    </citation>
    <scope>NUCLEOTIDE SEQUENCE [LARGE SCALE GENOMIC DNA]</scope>
    <source>
        <strain evidence="2">QX1410_ONT</strain>
        <tissue evidence="2">Whole-organism</tissue>
    </source>
</reference>
<evidence type="ECO:0000313" key="3">
    <source>
        <dbReference type="Proteomes" id="UP000827892"/>
    </source>
</evidence>
<dbReference type="PROSITE" id="PS51910">
    <property type="entry name" value="GH18_2"/>
    <property type="match status" value="1"/>
</dbReference>
<dbReference type="Gene3D" id="3.20.20.80">
    <property type="entry name" value="Glycosidases"/>
    <property type="match status" value="1"/>
</dbReference>
<protein>
    <recommendedName>
        <fullName evidence="1">GH18 domain-containing protein</fullName>
    </recommendedName>
</protein>
<organism evidence="2 3">
    <name type="scientific">Caenorhabditis briggsae</name>
    <dbReference type="NCBI Taxonomy" id="6238"/>
    <lineage>
        <taxon>Eukaryota</taxon>
        <taxon>Metazoa</taxon>
        <taxon>Ecdysozoa</taxon>
        <taxon>Nematoda</taxon>
        <taxon>Chromadorea</taxon>
        <taxon>Rhabditida</taxon>
        <taxon>Rhabditina</taxon>
        <taxon>Rhabditomorpha</taxon>
        <taxon>Rhabditoidea</taxon>
        <taxon>Rhabditidae</taxon>
        <taxon>Peloderinae</taxon>
        <taxon>Caenorhabditis</taxon>
    </lineage>
</organism>
<dbReference type="Pfam" id="PF00704">
    <property type="entry name" value="Glyco_hydro_18"/>
    <property type="match status" value="1"/>
</dbReference>
<feature type="domain" description="GH18" evidence="1">
    <location>
        <begin position="1"/>
        <end position="178"/>
    </location>
</feature>
<evidence type="ECO:0000259" key="1">
    <source>
        <dbReference type="PROSITE" id="PS51910"/>
    </source>
</evidence>
<dbReference type="InterPro" id="IPR017853">
    <property type="entry name" value="GH"/>
</dbReference>
<evidence type="ECO:0000313" key="2">
    <source>
        <dbReference type="EMBL" id="ULT91607.1"/>
    </source>
</evidence>
<proteinExistence type="predicted"/>
<dbReference type="EMBL" id="CP090895">
    <property type="protein sequence ID" value="ULT91607.1"/>
    <property type="molecule type" value="Genomic_DNA"/>
</dbReference>
<sequence length="195" mass="22224">MVAPALGRTLGTNLGENLRNILEYVDFMNIRSFEYWKFSSITSAPLYSKSGPNVNGTISYYIIKSGGVEKLIPGIEFSGTFLNDVDSKESQEQRGKVFWRNLEKEGWKDSISSWELESQTPYIREEQKYLSVENVKSLSKKMEYFNGQNLGGLAIWSLEMDDDKNTLLGAVSSCGYNQGTFLTWIFERDLCRMIS</sequence>
<dbReference type="AlphaFoldDB" id="A0AAE9A546"/>
<name>A0AAE9A546_CAEBR</name>